<dbReference type="EMBL" id="HBGO01032303">
    <property type="protein sequence ID" value="CAD9356770.1"/>
    <property type="molecule type" value="Transcribed_RNA"/>
</dbReference>
<dbReference type="GO" id="GO:0032259">
    <property type="term" value="P:methylation"/>
    <property type="evidence" value="ECO:0007669"/>
    <property type="project" value="UniProtKB-KW"/>
</dbReference>
<dbReference type="GO" id="GO:0005739">
    <property type="term" value="C:mitochondrion"/>
    <property type="evidence" value="ECO:0007669"/>
    <property type="project" value="TreeGrafter"/>
</dbReference>
<name>A0A7S2ETP9_TRICV</name>
<dbReference type="CDD" id="cd02440">
    <property type="entry name" value="AdoMet_MTases"/>
    <property type="match status" value="1"/>
</dbReference>
<reference evidence="6" key="1">
    <citation type="submission" date="2021-01" db="EMBL/GenBank/DDBJ databases">
        <authorList>
            <person name="Corre E."/>
            <person name="Pelletier E."/>
            <person name="Niang G."/>
            <person name="Scheremetjew M."/>
            <person name="Finn R."/>
            <person name="Kale V."/>
            <person name="Holt S."/>
            <person name="Cochrane G."/>
            <person name="Meng A."/>
            <person name="Brown T."/>
            <person name="Cohen L."/>
        </authorList>
    </citation>
    <scope>NUCLEOTIDE SEQUENCE</scope>
    <source>
        <strain evidence="6">Grunow 1884</strain>
    </source>
</reference>
<evidence type="ECO:0000256" key="4">
    <source>
        <dbReference type="ARBA" id="ARBA00022691"/>
    </source>
</evidence>
<proteinExistence type="inferred from homology"/>
<accession>A0A7S2ETP9</accession>
<sequence length="211" mass="23659">MSDTAADPTRSKCSTRLAPFNPTHADAQEAAIRLLELTEDDVLFDLGCGDGRFLLTAAGRVRGLRCVGVEYDDKFVDRAREALSSTFMDFNVGGKDGNHKSPTDIAERVEIRHGDVIDELRASCNASISSNLTVRDDATAIFVYLVPNGLVKIRPLLESIMRQRRTKKGCSRRLRVVTYMFSMRGWEPIVVDRMTKGECPVYLYDESSFKR</sequence>
<organism evidence="6">
    <name type="scientific">Trieres chinensis</name>
    <name type="common">Marine centric diatom</name>
    <name type="synonym">Odontella sinensis</name>
    <dbReference type="NCBI Taxonomy" id="1514140"/>
    <lineage>
        <taxon>Eukaryota</taxon>
        <taxon>Sar</taxon>
        <taxon>Stramenopiles</taxon>
        <taxon>Ochrophyta</taxon>
        <taxon>Bacillariophyta</taxon>
        <taxon>Mediophyceae</taxon>
        <taxon>Biddulphiophycidae</taxon>
        <taxon>Eupodiscales</taxon>
        <taxon>Parodontellaceae</taxon>
        <taxon>Trieres</taxon>
    </lineage>
</organism>
<dbReference type="PANTHER" id="PTHR13610:SF20">
    <property type="entry name" value="METHYLTRANSFERASE DOMAIN-CONTAINING PROTEIN"/>
    <property type="match status" value="1"/>
</dbReference>
<protein>
    <recommendedName>
        <fullName evidence="7">Methyltransferase domain-containing protein</fullName>
    </recommendedName>
</protein>
<dbReference type="InterPro" id="IPR029063">
    <property type="entry name" value="SAM-dependent_MTases_sf"/>
</dbReference>
<dbReference type="AlphaFoldDB" id="A0A7S2ETP9"/>
<comment type="similarity">
    <text evidence="1">Belongs to the ANT/ATPSC lysine N-methyltransferase family.</text>
</comment>
<dbReference type="InterPro" id="IPR026170">
    <property type="entry name" value="FAM173A/B"/>
</dbReference>
<evidence type="ECO:0000313" key="6">
    <source>
        <dbReference type="EMBL" id="CAD9356770.1"/>
    </source>
</evidence>
<evidence type="ECO:0000256" key="5">
    <source>
        <dbReference type="SAM" id="MobiDB-lite"/>
    </source>
</evidence>
<keyword evidence="2" id="KW-0489">Methyltransferase</keyword>
<keyword evidence="3" id="KW-0808">Transferase</keyword>
<feature type="region of interest" description="Disordered" evidence="5">
    <location>
        <begin position="1"/>
        <end position="20"/>
    </location>
</feature>
<dbReference type="GO" id="GO:1905706">
    <property type="term" value="P:regulation of mitochondrial ATP synthesis coupled proton transport"/>
    <property type="evidence" value="ECO:0007669"/>
    <property type="project" value="TreeGrafter"/>
</dbReference>
<dbReference type="Gene3D" id="3.40.50.150">
    <property type="entry name" value="Vaccinia Virus protein VP39"/>
    <property type="match status" value="1"/>
</dbReference>
<dbReference type="SUPFAM" id="SSF53335">
    <property type="entry name" value="S-adenosyl-L-methionine-dependent methyltransferases"/>
    <property type="match status" value="1"/>
</dbReference>
<evidence type="ECO:0000256" key="1">
    <source>
        <dbReference type="ARBA" id="ARBA00010633"/>
    </source>
</evidence>
<gene>
    <name evidence="6" type="ORF">OSIN01602_LOCUS18607</name>
</gene>
<evidence type="ECO:0008006" key="7">
    <source>
        <dbReference type="Google" id="ProtNLM"/>
    </source>
</evidence>
<evidence type="ECO:0000256" key="3">
    <source>
        <dbReference type="ARBA" id="ARBA00022679"/>
    </source>
</evidence>
<keyword evidence="4" id="KW-0949">S-adenosyl-L-methionine</keyword>
<dbReference type="PANTHER" id="PTHR13610">
    <property type="entry name" value="METHYLTRANSFERASE DOMAIN-CONTAINING PROTEIN"/>
    <property type="match status" value="1"/>
</dbReference>
<dbReference type="GO" id="GO:0016279">
    <property type="term" value="F:protein-lysine N-methyltransferase activity"/>
    <property type="evidence" value="ECO:0007669"/>
    <property type="project" value="InterPro"/>
</dbReference>
<evidence type="ECO:0000256" key="2">
    <source>
        <dbReference type="ARBA" id="ARBA00022603"/>
    </source>
</evidence>